<accession>U4L230</accession>
<protein>
    <submittedName>
        <fullName evidence="1">Uncharacterized protein</fullName>
    </submittedName>
</protein>
<organism evidence="1 2">
    <name type="scientific">Pyronema omphalodes (strain CBS 100304)</name>
    <name type="common">Pyronema confluens</name>
    <dbReference type="NCBI Taxonomy" id="1076935"/>
    <lineage>
        <taxon>Eukaryota</taxon>
        <taxon>Fungi</taxon>
        <taxon>Dikarya</taxon>
        <taxon>Ascomycota</taxon>
        <taxon>Pezizomycotina</taxon>
        <taxon>Pezizomycetes</taxon>
        <taxon>Pezizales</taxon>
        <taxon>Pyronemataceae</taxon>
        <taxon>Pyronema</taxon>
    </lineage>
</organism>
<name>U4L230_PYROM</name>
<dbReference type="Proteomes" id="UP000018144">
    <property type="component" value="Unassembled WGS sequence"/>
</dbReference>
<evidence type="ECO:0000313" key="2">
    <source>
        <dbReference type="Proteomes" id="UP000018144"/>
    </source>
</evidence>
<gene>
    <name evidence="1" type="ORF">PCON_05910</name>
</gene>
<dbReference type="AlphaFoldDB" id="U4L230"/>
<evidence type="ECO:0000313" key="1">
    <source>
        <dbReference type="EMBL" id="CCX06323.1"/>
    </source>
</evidence>
<dbReference type="EMBL" id="HF935285">
    <property type="protein sequence ID" value="CCX06323.1"/>
    <property type="molecule type" value="Genomic_DNA"/>
</dbReference>
<proteinExistence type="predicted"/>
<sequence>MRLMRFGPGHSPDGDGLLESRAKCVRRSKGERCVCNPGDPGPKPPLLRPRAQNIQDGILECQLKKNG</sequence>
<keyword evidence="2" id="KW-1185">Reference proteome</keyword>
<reference evidence="1 2" key="1">
    <citation type="journal article" date="2013" name="PLoS Genet.">
        <title>The genome and development-dependent transcriptomes of Pyronema confluens: a window into fungal evolution.</title>
        <authorList>
            <person name="Traeger S."/>
            <person name="Altegoer F."/>
            <person name="Freitag M."/>
            <person name="Gabaldon T."/>
            <person name="Kempken F."/>
            <person name="Kumar A."/>
            <person name="Marcet-Houben M."/>
            <person name="Poggeler S."/>
            <person name="Stajich J.E."/>
            <person name="Nowrousian M."/>
        </authorList>
    </citation>
    <scope>NUCLEOTIDE SEQUENCE [LARGE SCALE GENOMIC DNA]</scope>
    <source>
        <strain evidence="2">CBS 100304</strain>
        <tissue evidence="1">Vegetative mycelium</tissue>
    </source>
</reference>